<dbReference type="EC" id="2.5.1.32" evidence="1"/>
<reference evidence="1 2" key="1">
    <citation type="submission" date="2020-08" db="EMBL/GenBank/DDBJ databases">
        <title>Genomic Encyclopedia of Type Strains, Phase III (KMG-III): the genomes of soil and plant-associated and newly described type strains.</title>
        <authorList>
            <person name="Whitman W."/>
        </authorList>
    </citation>
    <scope>NUCLEOTIDE SEQUENCE [LARGE SCALE GENOMIC DNA]</scope>
    <source>
        <strain evidence="1 2">CECT 8803</strain>
    </source>
</reference>
<comment type="caution">
    <text evidence="1">The sequence shown here is derived from an EMBL/GenBank/DDBJ whole genome shotgun (WGS) entry which is preliminary data.</text>
</comment>
<organism evidence="1 2">
    <name type="scientific">Limibacillus halophilus</name>
    <dbReference type="NCBI Taxonomy" id="1579333"/>
    <lineage>
        <taxon>Bacteria</taxon>
        <taxon>Pseudomonadati</taxon>
        <taxon>Pseudomonadota</taxon>
        <taxon>Alphaproteobacteria</taxon>
        <taxon>Rhodospirillales</taxon>
        <taxon>Rhodovibrionaceae</taxon>
        <taxon>Limibacillus</taxon>
    </lineage>
</organism>
<dbReference type="Gene3D" id="1.10.600.10">
    <property type="entry name" value="Farnesyl Diphosphate Synthase"/>
    <property type="match status" value="1"/>
</dbReference>
<keyword evidence="2" id="KW-1185">Reference proteome</keyword>
<dbReference type="EMBL" id="JACHXA010000004">
    <property type="protein sequence ID" value="MBB3065565.1"/>
    <property type="molecule type" value="Genomic_DNA"/>
</dbReference>
<proteinExistence type="predicted"/>
<dbReference type="RefSeq" id="WP_183416380.1">
    <property type="nucleotide sequence ID" value="NZ_JACHXA010000004.1"/>
</dbReference>
<name>A0A839SX52_9PROT</name>
<dbReference type="InterPro" id="IPR002060">
    <property type="entry name" value="Squ/phyt_synthse"/>
</dbReference>
<dbReference type="InterPro" id="IPR008949">
    <property type="entry name" value="Isoprenoid_synthase_dom_sf"/>
</dbReference>
<dbReference type="Proteomes" id="UP000581135">
    <property type="component" value="Unassembled WGS sequence"/>
</dbReference>
<keyword evidence="1" id="KW-0808">Transferase</keyword>
<evidence type="ECO:0000313" key="2">
    <source>
        <dbReference type="Proteomes" id="UP000581135"/>
    </source>
</evidence>
<dbReference type="PANTHER" id="PTHR31480">
    <property type="entry name" value="BIFUNCTIONAL LYCOPENE CYCLASE/PHYTOENE SYNTHASE"/>
    <property type="match status" value="1"/>
</dbReference>
<dbReference type="AlphaFoldDB" id="A0A839SX52"/>
<dbReference type="Pfam" id="PF00494">
    <property type="entry name" value="SQS_PSY"/>
    <property type="match status" value="1"/>
</dbReference>
<dbReference type="SUPFAM" id="SSF48576">
    <property type="entry name" value="Terpenoid synthases"/>
    <property type="match status" value="1"/>
</dbReference>
<accession>A0A839SX52</accession>
<sequence length="287" mass="32587">MTLTDDLSYCSDQLRRLDHDRYLITLLAPERTRFSLLALYAFNLEIARTAESVSEPMLGQIRLQWWREAIEGIYSGTPRRHAVIQPLNEAIRSMELPRAHFDALIDARESDLESEPFADREEFLRYTEITGGLIEELAVRTVAPDEAEAWSAARQVGQAWAIIGIMRAVPFMAAQGRAMLPMTDLRAAGMTRDDLTLSGKDSKNGSRGLAGIVEAYVQVAQENLTRARREAKHLPRQVIQQLSLARIADLHIKRFARYGYDPFNGKLQINPPSRAWRLLVAKLLNRF</sequence>
<gene>
    <name evidence="1" type="ORF">FHR98_001852</name>
</gene>
<evidence type="ECO:0000313" key="1">
    <source>
        <dbReference type="EMBL" id="MBB3065565.1"/>
    </source>
</evidence>
<dbReference type="GO" id="GO:0016765">
    <property type="term" value="F:transferase activity, transferring alkyl or aryl (other than methyl) groups"/>
    <property type="evidence" value="ECO:0007669"/>
    <property type="project" value="UniProtKB-ARBA"/>
</dbReference>
<protein>
    <submittedName>
        <fullName evidence="1">Phytoene synthase</fullName>
        <ecNumber evidence="1">2.5.1.32</ecNumber>
    </submittedName>
</protein>